<comment type="caution">
    <text evidence="2">The sequence shown here is derived from an EMBL/GenBank/DDBJ whole genome shotgun (WGS) entry which is preliminary data.</text>
</comment>
<feature type="compositionally biased region" description="Basic and acidic residues" evidence="1">
    <location>
        <begin position="9"/>
        <end position="23"/>
    </location>
</feature>
<protein>
    <submittedName>
        <fullName evidence="2">Uncharacterized protein</fullName>
    </submittedName>
</protein>
<evidence type="ECO:0000256" key="1">
    <source>
        <dbReference type="SAM" id="MobiDB-lite"/>
    </source>
</evidence>
<gene>
    <name evidence="2" type="ORF">Ssi02_14500</name>
</gene>
<reference evidence="2" key="1">
    <citation type="submission" date="2021-01" db="EMBL/GenBank/DDBJ databases">
        <title>Whole genome shotgun sequence of Sinosporangium siamense NBRC 109515.</title>
        <authorList>
            <person name="Komaki H."/>
            <person name="Tamura T."/>
        </authorList>
    </citation>
    <scope>NUCLEOTIDE SEQUENCE</scope>
    <source>
        <strain evidence="2">NBRC 109515</strain>
    </source>
</reference>
<dbReference type="RefSeq" id="WP_204022405.1">
    <property type="nucleotide sequence ID" value="NZ_BOOW01000008.1"/>
</dbReference>
<dbReference type="AlphaFoldDB" id="A0A919VAK9"/>
<keyword evidence="3" id="KW-1185">Reference proteome</keyword>
<name>A0A919VAK9_9ACTN</name>
<sequence>MALPSAPQRVDDRQRSPGRERSGGRLSSRTITIGAVATLSAMVLSSCATDVHWRNAEPDDAPVWQDVPSPYVEEDDGDEDFGEDEGDDVVAHCVRRLRVKMGTYRVVADKHCDRAGKHTAFMWYYGGKMVKGLVSKGKIKRPPKDVWVSTRSGDEISRTGRIIRGGFGFSDDDEDFDEGSGRSGAGS</sequence>
<organism evidence="2 3">
    <name type="scientific">Sinosporangium siamense</name>
    <dbReference type="NCBI Taxonomy" id="1367973"/>
    <lineage>
        <taxon>Bacteria</taxon>
        <taxon>Bacillati</taxon>
        <taxon>Actinomycetota</taxon>
        <taxon>Actinomycetes</taxon>
        <taxon>Streptosporangiales</taxon>
        <taxon>Streptosporangiaceae</taxon>
        <taxon>Sinosporangium</taxon>
    </lineage>
</organism>
<feature type="region of interest" description="Disordered" evidence="1">
    <location>
        <begin position="1"/>
        <end position="28"/>
    </location>
</feature>
<dbReference type="EMBL" id="BOOW01000008">
    <property type="protein sequence ID" value="GII91219.1"/>
    <property type="molecule type" value="Genomic_DNA"/>
</dbReference>
<feature type="region of interest" description="Disordered" evidence="1">
    <location>
        <begin position="165"/>
        <end position="187"/>
    </location>
</feature>
<accession>A0A919VAK9</accession>
<proteinExistence type="predicted"/>
<evidence type="ECO:0000313" key="2">
    <source>
        <dbReference type="EMBL" id="GII91219.1"/>
    </source>
</evidence>
<dbReference type="Proteomes" id="UP000606172">
    <property type="component" value="Unassembled WGS sequence"/>
</dbReference>
<evidence type="ECO:0000313" key="3">
    <source>
        <dbReference type="Proteomes" id="UP000606172"/>
    </source>
</evidence>